<gene>
    <name evidence="8" type="ORF">A2V80_03045</name>
</gene>
<evidence type="ECO:0000256" key="7">
    <source>
        <dbReference type="ARBA" id="ARBA00035496"/>
    </source>
</evidence>
<proteinExistence type="inferred from homology"/>
<dbReference type="AlphaFoldDB" id="A0A1F7XEB4"/>
<feature type="non-terminal residue" evidence="8">
    <location>
        <position position="112"/>
    </location>
</feature>
<dbReference type="GO" id="GO:0005840">
    <property type="term" value="C:ribosome"/>
    <property type="evidence" value="ECO:0007669"/>
    <property type="project" value="UniProtKB-KW"/>
</dbReference>
<dbReference type="HAMAP" id="MF_01337_B">
    <property type="entry name" value="Ribosomal_uL18_B"/>
    <property type="match status" value="1"/>
</dbReference>
<evidence type="ECO:0000256" key="6">
    <source>
        <dbReference type="ARBA" id="ARBA00035197"/>
    </source>
</evidence>
<dbReference type="GO" id="GO:0005737">
    <property type="term" value="C:cytoplasm"/>
    <property type="evidence" value="ECO:0007669"/>
    <property type="project" value="UniProtKB-ARBA"/>
</dbReference>
<evidence type="ECO:0000256" key="2">
    <source>
        <dbReference type="ARBA" id="ARBA00022730"/>
    </source>
</evidence>
<dbReference type="Pfam" id="PF00861">
    <property type="entry name" value="Ribosomal_L18p"/>
    <property type="match status" value="1"/>
</dbReference>
<dbReference type="InterPro" id="IPR057268">
    <property type="entry name" value="Ribosomal_L18"/>
</dbReference>
<dbReference type="GO" id="GO:1990904">
    <property type="term" value="C:ribonucleoprotein complex"/>
    <property type="evidence" value="ECO:0007669"/>
    <property type="project" value="UniProtKB-KW"/>
</dbReference>
<dbReference type="SUPFAM" id="SSF53137">
    <property type="entry name" value="Translational machinery components"/>
    <property type="match status" value="1"/>
</dbReference>
<comment type="caution">
    <text evidence="8">The sequence shown here is derived from an EMBL/GenBank/DDBJ whole genome shotgun (WGS) entry which is preliminary data.</text>
</comment>
<protein>
    <recommendedName>
        <fullName evidence="6">Large ribosomal subunit protein uL18</fullName>
    </recommendedName>
    <alternativeName>
        <fullName evidence="7">50S ribosomal protein L18</fullName>
    </alternativeName>
</protein>
<dbReference type="InterPro" id="IPR004389">
    <property type="entry name" value="Ribosomal_uL18_bac-type"/>
</dbReference>
<keyword evidence="2" id="KW-0699">rRNA-binding</keyword>
<reference evidence="8 9" key="1">
    <citation type="journal article" date="2016" name="Nat. Commun.">
        <title>Thousands of microbial genomes shed light on interconnected biogeochemical processes in an aquifer system.</title>
        <authorList>
            <person name="Anantharaman K."/>
            <person name="Brown C.T."/>
            <person name="Hug L.A."/>
            <person name="Sharon I."/>
            <person name="Castelle C.J."/>
            <person name="Probst A.J."/>
            <person name="Thomas B.C."/>
            <person name="Singh A."/>
            <person name="Wilkins M.J."/>
            <person name="Karaoz U."/>
            <person name="Brodie E.L."/>
            <person name="Williams K.H."/>
            <person name="Hubbard S.S."/>
            <person name="Banfield J.F."/>
        </authorList>
    </citation>
    <scope>NUCLEOTIDE SEQUENCE [LARGE SCALE GENOMIC DNA]</scope>
</reference>
<evidence type="ECO:0000256" key="3">
    <source>
        <dbReference type="ARBA" id="ARBA00022884"/>
    </source>
</evidence>
<dbReference type="InterPro" id="IPR005484">
    <property type="entry name" value="Ribosomal_uL18_bac/plant/anim"/>
</dbReference>
<dbReference type="EMBL" id="MGFU01000015">
    <property type="protein sequence ID" value="OGM12748.1"/>
    <property type="molecule type" value="Genomic_DNA"/>
</dbReference>
<dbReference type="PANTHER" id="PTHR12899:SF3">
    <property type="entry name" value="LARGE RIBOSOMAL SUBUNIT PROTEIN UL18M"/>
    <property type="match status" value="1"/>
</dbReference>
<dbReference type="Gene3D" id="3.30.420.100">
    <property type="match status" value="1"/>
</dbReference>
<accession>A0A1F7XEB4</accession>
<dbReference type="GO" id="GO:0008097">
    <property type="term" value="F:5S rRNA binding"/>
    <property type="evidence" value="ECO:0007669"/>
    <property type="project" value="TreeGrafter"/>
</dbReference>
<dbReference type="PANTHER" id="PTHR12899">
    <property type="entry name" value="39S RIBOSOMAL PROTEIN L18, MITOCHONDRIAL"/>
    <property type="match status" value="1"/>
</dbReference>
<keyword evidence="3" id="KW-0694">RNA-binding</keyword>
<keyword evidence="4 8" id="KW-0689">Ribosomal protein</keyword>
<sequence>MNKKQKRIVRKKRMKDKIMGLPKRPRISVFRSNKHIYVQIIDDSKAHTLMGLSEKSIKGKLEKKSKVEKAELLGEELAKHAKVKKISKVVFDRSGYKYHGRVKALAEGARKG</sequence>
<evidence type="ECO:0000256" key="4">
    <source>
        <dbReference type="ARBA" id="ARBA00022980"/>
    </source>
</evidence>
<dbReference type="GO" id="GO:0003735">
    <property type="term" value="F:structural constituent of ribosome"/>
    <property type="evidence" value="ECO:0007669"/>
    <property type="project" value="InterPro"/>
</dbReference>
<evidence type="ECO:0000313" key="8">
    <source>
        <dbReference type="EMBL" id="OGM12748.1"/>
    </source>
</evidence>
<dbReference type="GO" id="GO:0006412">
    <property type="term" value="P:translation"/>
    <property type="evidence" value="ECO:0007669"/>
    <property type="project" value="InterPro"/>
</dbReference>
<evidence type="ECO:0000313" key="9">
    <source>
        <dbReference type="Proteomes" id="UP000179013"/>
    </source>
</evidence>
<evidence type="ECO:0000256" key="1">
    <source>
        <dbReference type="ARBA" id="ARBA00007116"/>
    </source>
</evidence>
<dbReference type="CDD" id="cd00432">
    <property type="entry name" value="Ribosomal_L18_L5e"/>
    <property type="match status" value="1"/>
</dbReference>
<organism evidence="8 9">
    <name type="scientific">Candidatus Woesebacteria bacterium RBG_16_39_8b</name>
    <dbReference type="NCBI Taxonomy" id="1802482"/>
    <lineage>
        <taxon>Bacteria</taxon>
        <taxon>Candidatus Woeseibacteriota</taxon>
    </lineage>
</organism>
<keyword evidence="5" id="KW-0687">Ribonucleoprotein</keyword>
<dbReference type="Proteomes" id="UP000179013">
    <property type="component" value="Unassembled WGS sequence"/>
</dbReference>
<evidence type="ECO:0000256" key="5">
    <source>
        <dbReference type="ARBA" id="ARBA00023274"/>
    </source>
</evidence>
<dbReference type="FunFam" id="3.30.420.100:FF:000001">
    <property type="entry name" value="50S ribosomal protein L18"/>
    <property type="match status" value="1"/>
</dbReference>
<name>A0A1F7XEB4_9BACT</name>
<dbReference type="NCBIfam" id="TIGR00060">
    <property type="entry name" value="L18_bact"/>
    <property type="match status" value="1"/>
</dbReference>
<comment type="similarity">
    <text evidence="1">Belongs to the universal ribosomal protein uL18 family.</text>
</comment>